<name>A0AAY4CEN5_9TELE</name>
<evidence type="ECO:0000256" key="12">
    <source>
        <dbReference type="PIRSR" id="PIRSR038196-1"/>
    </source>
</evidence>
<comment type="similarity">
    <text evidence="11">Belongs to the IRF family.</text>
</comment>
<reference evidence="16" key="3">
    <citation type="submission" date="2025-09" db="UniProtKB">
        <authorList>
            <consortium name="Ensembl"/>
        </authorList>
    </citation>
    <scope>IDENTIFICATION</scope>
</reference>
<evidence type="ECO:0000256" key="7">
    <source>
        <dbReference type="ARBA" id="ARBA00023125"/>
    </source>
</evidence>
<evidence type="ECO:0000256" key="5">
    <source>
        <dbReference type="ARBA" id="ARBA00022843"/>
    </source>
</evidence>
<dbReference type="AlphaFoldDB" id="A0AAY4CEN5"/>
<evidence type="ECO:0000256" key="4">
    <source>
        <dbReference type="ARBA" id="ARBA00022499"/>
    </source>
</evidence>
<reference evidence="16" key="2">
    <citation type="submission" date="2025-08" db="UniProtKB">
        <authorList>
            <consortium name="Ensembl"/>
        </authorList>
    </citation>
    <scope>IDENTIFICATION</scope>
</reference>
<evidence type="ECO:0000256" key="6">
    <source>
        <dbReference type="ARBA" id="ARBA00023015"/>
    </source>
</evidence>
<keyword evidence="3" id="KW-0963">Cytoplasm</keyword>
<dbReference type="Ensembl" id="ENSDCDT00010038575.1">
    <property type="protein sequence ID" value="ENSDCDP00010031174.1"/>
    <property type="gene ID" value="ENSDCDG00010019876.1"/>
</dbReference>
<dbReference type="PANTHER" id="PTHR11949">
    <property type="entry name" value="INTERFERON REGULATORY FACTOR"/>
    <property type="match status" value="1"/>
</dbReference>
<dbReference type="Pfam" id="PF00605">
    <property type="entry name" value="IRF"/>
    <property type="match status" value="1"/>
</dbReference>
<dbReference type="PANTHER" id="PTHR11949:SF3">
    <property type="entry name" value="INTERFERON REGULATORY FACTOR 1"/>
    <property type="match status" value="1"/>
</dbReference>
<feature type="domain" description="IRF tryptophan pentad repeat" evidence="15">
    <location>
        <begin position="5"/>
        <end position="113"/>
    </location>
</feature>
<organism evidence="16 17">
    <name type="scientific">Denticeps clupeoides</name>
    <name type="common">denticle herring</name>
    <dbReference type="NCBI Taxonomy" id="299321"/>
    <lineage>
        <taxon>Eukaryota</taxon>
        <taxon>Metazoa</taxon>
        <taxon>Chordata</taxon>
        <taxon>Craniata</taxon>
        <taxon>Vertebrata</taxon>
        <taxon>Euteleostomi</taxon>
        <taxon>Actinopterygii</taxon>
        <taxon>Neopterygii</taxon>
        <taxon>Teleostei</taxon>
        <taxon>Clupei</taxon>
        <taxon>Clupeiformes</taxon>
        <taxon>Denticipitoidei</taxon>
        <taxon>Denticipitidae</taxon>
        <taxon>Denticeps</taxon>
    </lineage>
</organism>
<dbReference type="SMART" id="SM00348">
    <property type="entry name" value="IRF"/>
    <property type="match status" value="1"/>
</dbReference>
<gene>
    <name evidence="16" type="primary">irf1b</name>
</gene>
<feature type="modified residue" description="N6-acetyllysine" evidence="12">
    <location>
        <position position="75"/>
    </location>
</feature>
<dbReference type="GO" id="GO:0005737">
    <property type="term" value="C:cytoplasm"/>
    <property type="evidence" value="ECO:0007669"/>
    <property type="project" value="UniProtKB-SubCell"/>
</dbReference>
<dbReference type="GO" id="GO:0000978">
    <property type="term" value="F:RNA polymerase II cis-regulatory region sequence-specific DNA binding"/>
    <property type="evidence" value="ECO:0007669"/>
    <property type="project" value="TreeGrafter"/>
</dbReference>
<evidence type="ECO:0000259" key="15">
    <source>
        <dbReference type="PROSITE" id="PS51507"/>
    </source>
</evidence>
<accession>A0AAY4CEN5</accession>
<keyword evidence="9 11" id="KW-0804">Transcription</keyword>
<dbReference type="PRINTS" id="PR00267">
    <property type="entry name" value="INTFRNREGFCT"/>
</dbReference>
<feature type="compositionally biased region" description="Basic residues" evidence="14">
    <location>
        <begin position="120"/>
        <end position="134"/>
    </location>
</feature>
<evidence type="ECO:0000313" key="17">
    <source>
        <dbReference type="Proteomes" id="UP000694580"/>
    </source>
</evidence>
<evidence type="ECO:0000256" key="9">
    <source>
        <dbReference type="ARBA" id="ARBA00023163"/>
    </source>
</evidence>
<dbReference type="InterPro" id="IPR036390">
    <property type="entry name" value="WH_DNA-bd_sf"/>
</dbReference>
<dbReference type="RefSeq" id="XP_028839355.1">
    <property type="nucleotide sequence ID" value="XM_028983522.1"/>
</dbReference>
<dbReference type="GO" id="GO:0005634">
    <property type="term" value="C:nucleus"/>
    <property type="evidence" value="ECO:0007669"/>
    <property type="project" value="UniProtKB-SubCell"/>
</dbReference>
<feature type="modified residue" description="N6-acetyllysine" evidence="12">
    <location>
        <position position="78"/>
    </location>
</feature>
<keyword evidence="8 11" id="KW-0010">Activator</keyword>
<dbReference type="InterPro" id="IPR001346">
    <property type="entry name" value="Interferon_reg_fact_DNA-bd_dom"/>
</dbReference>
<reference evidence="16 17" key="1">
    <citation type="submission" date="2020-06" db="EMBL/GenBank/DDBJ databases">
        <authorList>
            <consortium name="Wellcome Sanger Institute Data Sharing"/>
        </authorList>
    </citation>
    <scope>NUCLEOTIDE SEQUENCE [LARGE SCALE GENOMIC DNA]</scope>
</reference>
<evidence type="ECO:0000256" key="13">
    <source>
        <dbReference type="PIRSR" id="PIRSR038196-2"/>
    </source>
</evidence>
<evidence type="ECO:0000256" key="1">
    <source>
        <dbReference type="ARBA" id="ARBA00004123"/>
    </source>
</evidence>
<dbReference type="InterPro" id="IPR019817">
    <property type="entry name" value="Interferon_reg_fac_CS"/>
</dbReference>
<dbReference type="InterPro" id="IPR017431">
    <property type="entry name" value="IRF1/IRF2"/>
</dbReference>
<evidence type="ECO:0000256" key="11">
    <source>
        <dbReference type="PIRNR" id="PIRNR038196"/>
    </source>
</evidence>
<feature type="region of interest" description="Disordered" evidence="14">
    <location>
        <begin position="156"/>
        <end position="178"/>
    </location>
</feature>
<keyword evidence="5" id="KW-0832">Ubl conjugation</keyword>
<dbReference type="GO" id="GO:0000981">
    <property type="term" value="F:DNA-binding transcription factor activity, RNA polymerase II-specific"/>
    <property type="evidence" value="ECO:0007669"/>
    <property type="project" value="TreeGrafter"/>
</dbReference>
<keyword evidence="7 11" id="KW-0238">DNA-binding</keyword>
<dbReference type="CDD" id="cd00103">
    <property type="entry name" value="IRF"/>
    <property type="match status" value="1"/>
</dbReference>
<evidence type="ECO:0000256" key="3">
    <source>
        <dbReference type="ARBA" id="ARBA00022490"/>
    </source>
</evidence>
<dbReference type="GeneID" id="114792429"/>
<dbReference type="PROSITE" id="PS00601">
    <property type="entry name" value="IRF_1"/>
    <property type="match status" value="1"/>
</dbReference>
<dbReference type="Proteomes" id="UP000694580">
    <property type="component" value="Chromosome 6"/>
</dbReference>
<dbReference type="GO" id="GO:0002376">
    <property type="term" value="P:immune system process"/>
    <property type="evidence" value="ECO:0007669"/>
    <property type="project" value="TreeGrafter"/>
</dbReference>
<dbReference type="PIRSF" id="PIRSF038196">
    <property type="entry name" value="IFN_RF1/2"/>
    <property type="match status" value="1"/>
</dbReference>
<dbReference type="PROSITE" id="PS51507">
    <property type="entry name" value="IRF_2"/>
    <property type="match status" value="1"/>
</dbReference>
<sequence length="306" mass="34912">MPVTRMRMRPWLERKIDSNTIDGLVWVDKEKKMFSIPWKHAARHGWQMEKDACLFQQWAVHTGKYKPGETAPDPKTWKANFRCAMNSLPDIEEVKHKSVNKGCGAVRVYRMLQEPSPKEKKARSRANKNKKREPAKKMKSEDMEIDEADFATAAQDDSVTQENTVDSTGHIDTSYSPDVPDFTSSIEIGTESTSSFFSFQVSPLHTTDFGNEEEVIEITRLLERDHSQWLQSNINGKGFLSNEVGMMTDSYHSSESQWSETSGDEVELRVVTELAPWMQTDSDQLPCTDMWSSNILSFLPPIACPH</sequence>
<feature type="compositionally biased region" description="Polar residues" evidence="14">
    <location>
        <begin position="156"/>
        <end position="176"/>
    </location>
</feature>
<proteinExistence type="inferred from homology"/>
<dbReference type="Gene3D" id="1.10.10.10">
    <property type="entry name" value="Winged helix-like DNA-binding domain superfamily/Winged helix DNA-binding domain"/>
    <property type="match status" value="1"/>
</dbReference>
<keyword evidence="6 11" id="KW-0805">Transcription regulation</keyword>
<evidence type="ECO:0000256" key="10">
    <source>
        <dbReference type="ARBA" id="ARBA00023242"/>
    </source>
</evidence>
<evidence type="ECO:0000256" key="2">
    <source>
        <dbReference type="ARBA" id="ARBA00004496"/>
    </source>
</evidence>
<evidence type="ECO:0000313" key="16">
    <source>
        <dbReference type="Ensembl" id="ENSDCDP00010031174.1"/>
    </source>
</evidence>
<keyword evidence="17" id="KW-1185">Reference proteome</keyword>
<keyword evidence="10 11" id="KW-0539">Nucleus</keyword>
<dbReference type="FunFam" id="1.10.10.10:FF:000065">
    <property type="entry name" value="Interferon regulatory factor"/>
    <property type="match status" value="1"/>
</dbReference>
<dbReference type="SUPFAM" id="SSF46785">
    <property type="entry name" value="Winged helix' DNA-binding domain"/>
    <property type="match status" value="1"/>
</dbReference>
<dbReference type="InterPro" id="IPR036388">
    <property type="entry name" value="WH-like_DNA-bd_sf"/>
</dbReference>
<evidence type="ECO:0000256" key="14">
    <source>
        <dbReference type="SAM" id="MobiDB-lite"/>
    </source>
</evidence>
<comment type="subcellular location">
    <subcellularLocation>
        <location evidence="2">Cytoplasm</location>
    </subcellularLocation>
    <subcellularLocation>
        <location evidence="1 11">Nucleus</location>
    </subcellularLocation>
</comment>
<feature type="cross-link" description="Glycyl lysine isopeptide (Lys-Gly) (interchain with G-Cter in SUMO2)" evidence="13">
    <location>
        <position position="237"/>
    </location>
</feature>
<protein>
    <recommendedName>
        <fullName evidence="11">Interferon regulatory factor</fullName>
    </recommendedName>
</protein>
<dbReference type="GeneTree" id="ENSGT00940000156288"/>
<keyword evidence="4" id="KW-1017">Isopeptide bond</keyword>
<evidence type="ECO:0000256" key="8">
    <source>
        <dbReference type="ARBA" id="ARBA00023159"/>
    </source>
</evidence>
<feature type="region of interest" description="Disordered" evidence="14">
    <location>
        <begin position="111"/>
        <end position="142"/>
    </location>
</feature>